<name>A0A6J5MYN8_9CAUD</name>
<organism evidence="1">
    <name type="scientific">uncultured Caudovirales phage</name>
    <dbReference type="NCBI Taxonomy" id="2100421"/>
    <lineage>
        <taxon>Viruses</taxon>
        <taxon>Duplodnaviria</taxon>
        <taxon>Heunggongvirae</taxon>
        <taxon>Uroviricota</taxon>
        <taxon>Caudoviricetes</taxon>
        <taxon>Peduoviridae</taxon>
        <taxon>Maltschvirus</taxon>
        <taxon>Maltschvirus maltsch</taxon>
    </lineage>
</organism>
<dbReference type="SUPFAM" id="SSF56300">
    <property type="entry name" value="Metallo-dependent phosphatases"/>
    <property type="match status" value="1"/>
</dbReference>
<accession>A0A6J5MYN8</accession>
<proteinExistence type="predicted"/>
<dbReference type="InterPro" id="IPR029052">
    <property type="entry name" value="Metallo-depent_PP-like"/>
</dbReference>
<protein>
    <submittedName>
        <fullName evidence="1">Uncharacterized protein</fullName>
    </submittedName>
</protein>
<gene>
    <name evidence="1" type="ORF">UFOVP536_30</name>
</gene>
<reference evidence="1" key="1">
    <citation type="submission" date="2020-04" db="EMBL/GenBank/DDBJ databases">
        <authorList>
            <person name="Chiriac C."/>
            <person name="Salcher M."/>
            <person name="Ghai R."/>
            <person name="Kavagutti S V."/>
        </authorList>
    </citation>
    <scope>NUCLEOTIDE SEQUENCE</scope>
</reference>
<dbReference type="EMBL" id="LR796499">
    <property type="protein sequence ID" value="CAB4148879.1"/>
    <property type="molecule type" value="Genomic_DNA"/>
</dbReference>
<sequence>MTPCKLCLLLPNADLEFALKDKSSRWIAENYDIGKTTVNKHRKRCKDGQVVYTANSSAKNVEELQSFEFNGSTGVFHTGSVDEDIAGISHEAVLVMFGHDPRKVEIDKLLRESHKQYWDRDNQAMKWKHSYSFAVKKKIEETSEAVVDAVALMKQVTPSVASSKPLVGQSSTFVLDWADWQFAKKEGGGTQGLIDRLLNAFDLAEQRILELRSIGRRLDELVIIGGGDMVEGCVIYPNQSYEIDDHRRGQIKNTVAMILYGIKKLAPLFNSVRVVVAPGNHGEHRINGNRTTIGDNDDLLVFEMAQVGIESDPKFKHVSFEIADKEMSVTTNIRGWTYGVTHGDVYGRGSGTGVRNKVFAWFKTMAANRHPVGMADVLVTHHFHHDALEDWGATLWIQNPTMDGGSHYFKEATGHDTKPGMNSWVVTADERLQDKQILR</sequence>
<evidence type="ECO:0000313" key="1">
    <source>
        <dbReference type="EMBL" id="CAB4148879.1"/>
    </source>
</evidence>